<gene>
    <name evidence="9" type="ORF">FRC98_05155</name>
</gene>
<feature type="transmembrane region" description="Helical" evidence="8">
    <location>
        <begin position="84"/>
        <end position="103"/>
    </location>
</feature>
<comment type="similarity">
    <text evidence="7">Belongs to the drug/metabolite transporter (DMT) superfamily. Small multidrug resistance (SMR) (TC 2.A.7.1) family.</text>
</comment>
<sequence length="106" mass="10974">MPWLYLLAAGLLEIAWAAGLKVSEGFSRPLPSFLTVLAMIGSFGLLAMALRSLPLGTAYAVWVGIGAAGTAIVGTLVFNEPMGASRLFFIALLVAGVLGLKLTHTA</sequence>
<dbReference type="SUPFAM" id="SSF103481">
    <property type="entry name" value="Multidrug resistance efflux transporter EmrE"/>
    <property type="match status" value="1"/>
</dbReference>
<keyword evidence="6 8" id="KW-0472">Membrane</keyword>
<evidence type="ECO:0000313" key="10">
    <source>
        <dbReference type="Proteomes" id="UP000321412"/>
    </source>
</evidence>
<protein>
    <submittedName>
        <fullName evidence="9">Multidrug efflux SMR transporter</fullName>
    </submittedName>
</protein>
<dbReference type="InterPro" id="IPR037185">
    <property type="entry name" value="EmrE-like"/>
</dbReference>
<dbReference type="InterPro" id="IPR045324">
    <property type="entry name" value="Small_multidrug_res"/>
</dbReference>
<evidence type="ECO:0000256" key="2">
    <source>
        <dbReference type="ARBA" id="ARBA00022448"/>
    </source>
</evidence>
<dbReference type="GO" id="GO:0005886">
    <property type="term" value="C:plasma membrane"/>
    <property type="evidence" value="ECO:0007669"/>
    <property type="project" value="UniProtKB-SubCell"/>
</dbReference>
<accession>A0A5C6XFV1</accession>
<dbReference type="OrthoDB" id="9808638at2"/>
<name>A0A5C6XFV1_9DELT</name>
<dbReference type="RefSeq" id="WP_146980226.1">
    <property type="nucleotide sequence ID" value="NZ_VOSM01000002.1"/>
</dbReference>
<evidence type="ECO:0000256" key="8">
    <source>
        <dbReference type="SAM" id="Phobius"/>
    </source>
</evidence>
<dbReference type="Proteomes" id="UP000321412">
    <property type="component" value="Unassembled WGS sequence"/>
</dbReference>
<dbReference type="InterPro" id="IPR000390">
    <property type="entry name" value="Small_drug/metabolite_transptr"/>
</dbReference>
<feature type="transmembrane region" description="Helical" evidence="8">
    <location>
        <begin position="33"/>
        <end position="50"/>
    </location>
</feature>
<dbReference type="PANTHER" id="PTHR30561:SF0">
    <property type="entry name" value="GUANIDINIUM EXPORTER"/>
    <property type="match status" value="1"/>
</dbReference>
<evidence type="ECO:0000256" key="5">
    <source>
        <dbReference type="ARBA" id="ARBA00022989"/>
    </source>
</evidence>
<keyword evidence="3" id="KW-1003">Cell membrane</keyword>
<reference evidence="9 10" key="1">
    <citation type="submission" date="2019-08" db="EMBL/GenBank/DDBJ databases">
        <title>Bradymonadales sp. TMQ4.</title>
        <authorList>
            <person name="Liang Q."/>
        </authorList>
    </citation>
    <scope>NUCLEOTIDE SEQUENCE [LARGE SCALE GENOMIC DNA]</scope>
    <source>
        <strain evidence="9 10">TMQ4</strain>
    </source>
</reference>
<evidence type="ECO:0000256" key="3">
    <source>
        <dbReference type="ARBA" id="ARBA00022475"/>
    </source>
</evidence>
<evidence type="ECO:0000256" key="1">
    <source>
        <dbReference type="ARBA" id="ARBA00004651"/>
    </source>
</evidence>
<dbReference type="GO" id="GO:0022857">
    <property type="term" value="F:transmembrane transporter activity"/>
    <property type="evidence" value="ECO:0007669"/>
    <property type="project" value="InterPro"/>
</dbReference>
<evidence type="ECO:0000313" key="9">
    <source>
        <dbReference type="EMBL" id="TXD38283.1"/>
    </source>
</evidence>
<dbReference type="AlphaFoldDB" id="A0A5C6XFV1"/>
<comment type="subcellular location">
    <subcellularLocation>
        <location evidence="1 7">Cell membrane</location>
        <topology evidence="1 7">Multi-pass membrane protein</topology>
    </subcellularLocation>
</comment>
<evidence type="ECO:0000256" key="4">
    <source>
        <dbReference type="ARBA" id="ARBA00022692"/>
    </source>
</evidence>
<dbReference type="FunFam" id="1.10.3730.20:FF:000001">
    <property type="entry name" value="Quaternary ammonium compound resistance transporter SugE"/>
    <property type="match status" value="1"/>
</dbReference>
<dbReference type="Pfam" id="PF00893">
    <property type="entry name" value="Multi_Drug_Res"/>
    <property type="match status" value="1"/>
</dbReference>
<evidence type="ECO:0000256" key="7">
    <source>
        <dbReference type="RuleBase" id="RU003942"/>
    </source>
</evidence>
<proteinExistence type="inferred from homology"/>
<evidence type="ECO:0000256" key="6">
    <source>
        <dbReference type="ARBA" id="ARBA00023136"/>
    </source>
</evidence>
<dbReference type="Gene3D" id="1.10.3730.20">
    <property type="match status" value="1"/>
</dbReference>
<keyword evidence="4 7" id="KW-0812">Transmembrane</keyword>
<dbReference type="PANTHER" id="PTHR30561">
    <property type="entry name" value="SMR FAMILY PROTON-DEPENDENT DRUG EFFLUX TRANSPORTER SUGE"/>
    <property type="match status" value="1"/>
</dbReference>
<keyword evidence="2" id="KW-0813">Transport</keyword>
<keyword evidence="10" id="KW-1185">Reference proteome</keyword>
<dbReference type="EMBL" id="VOSM01000002">
    <property type="protein sequence ID" value="TXD38283.1"/>
    <property type="molecule type" value="Genomic_DNA"/>
</dbReference>
<organism evidence="9 10">
    <name type="scientific">Lujinxingia vulgaris</name>
    <dbReference type="NCBI Taxonomy" id="2600176"/>
    <lineage>
        <taxon>Bacteria</taxon>
        <taxon>Deltaproteobacteria</taxon>
        <taxon>Bradymonadales</taxon>
        <taxon>Lujinxingiaceae</taxon>
        <taxon>Lujinxingia</taxon>
    </lineage>
</organism>
<keyword evidence="5 8" id="KW-1133">Transmembrane helix</keyword>
<feature type="transmembrane region" description="Helical" evidence="8">
    <location>
        <begin position="57"/>
        <end position="78"/>
    </location>
</feature>
<comment type="caution">
    <text evidence="9">The sequence shown here is derived from an EMBL/GenBank/DDBJ whole genome shotgun (WGS) entry which is preliminary data.</text>
</comment>